<accession>A0ABT9PWS9</accession>
<dbReference type="Proteomes" id="UP001241472">
    <property type="component" value="Unassembled WGS sequence"/>
</dbReference>
<keyword evidence="3" id="KW-1185">Reference proteome</keyword>
<organism evidence="2 3">
    <name type="scientific">Neorhizobium huautlense</name>
    <dbReference type="NCBI Taxonomy" id="67774"/>
    <lineage>
        <taxon>Bacteria</taxon>
        <taxon>Pseudomonadati</taxon>
        <taxon>Pseudomonadota</taxon>
        <taxon>Alphaproteobacteria</taxon>
        <taxon>Hyphomicrobiales</taxon>
        <taxon>Rhizobiaceae</taxon>
        <taxon>Rhizobium/Agrobacterium group</taxon>
        <taxon>Neorhizobium</taxon>
    </lineage>
</organism>
<dbReference type="RefSeq" id="WP_306835861.1">
    <property type="nucleotide sequence ID" value="NZ_JAUSRF010000009.1"/>
</dbReference>
<evidence type="ECO:0000259" key="1">
    <source>
        <dbReference type="Pfam" id="PF20057"/>
    </source>
</evidence>
<gene>
    <name evidence="2" type="ORF">J2T09_002976</name>
</gene>
<name>A0ABT9PWS9_9HYPH</name>
<protein>
    <recommendedName>
        <fullName evidence="1">DUF6456 domain-containing protein</fullName>
    </recommendedName>
</protein>
<feature type="domain" description="DUF6456" evidence="1">
    <location>
        <begin position="115"/>
        <end position="249"/>
    </location>
</feature>
<reference evidence="2 3" key="1">
    <citation type="submission" date="2023-07" db="EMBL/GenBank/DDBJ databases">
        <title>Sorghum-associated microbial communities from plants grown in Nebraska, USA.</title>
        <authorList>
            <person name="Schachtman D."/>
        </authorList>
    </citation>
    <scope>NUCLEOTIDE SEQUENCE [LARGE SCALE GENOMIC DNA]</scope>
    <source>
        <strain evidence="2 3">DS1307</strain>
    </source>
</reference>
<proteinExistence type="predicted"/>
<evidence type="ECO:0000313" key="2">
    <source>
        <dbReference type="EMBL" id="MDP9838209.1"/>
    </source>
</evidence>
<dbReference type="EMBL" id="JAUSRF010000009">
    <property type="protein sequence ID" value="MDP9838209.1"/>
    <property type="molecule type" value="Genomic_DNA"/>
</dbReference>
<evidence type="ECO:0000313" key="3">
    <source>
        <dbReference type="Proteomes" id="UP001241472"/>
    </source>
</evidence>
<dbReference type="InterPro" id="IPR045599">
    <property type="entry name" value="DUF6456"/>
</dbReference>
<comment type="caution">
    <text evidence="2">The sequence shown here is derived from an EMBL/GenBank/DDBJ whole genome shotgun (WGS) entry which is preliminary data.</text>
</comment>
<dbReference type="Pfam" id="PF20057">
    <property type="entry name" value="DUF6456"/>
    <property type="match status" value="1"/>
</dbReference>
<sequence length="270" mass="29431">MLERAEKTRAKAGQRMLLKLLRMVLRGECRIVAEDAQGVRIEREGEGAQFDASILALGVSRGLFLRNGEMVTATPAASAFLRRALAGGEEEFADQHRDMVEEAALVEGARQKVSRNISESPLAPLARLKDRGGEPFLSVAAFDAGERLAADFTRGQMQPRITASWEPRLEVSGGRRGAGGAEISDGAMAARDRFARAVEAMGPELSGVAVDVCCFAKGLEVVERERLWPARSAKLMLRTALLALARHYAPPVTGGRRKHHWGDGDFRPRM</sequence>